<dbReference type="HOGENOM" id="CLU_042529_11_1_11"/>
<dbReference type="EMBL" id="AE014184">
    <property type="protein sequence ID" value="AAO44853.1"/>
    <property type="molecule type" value="Genomic_DNA"/>
</dbReference>
<dbReference type="Pfam" id="PF00578">
    <property type="entry name" value="AhpC-TSA"/>
    <property type="match status" value="1"/>
</dbReference>
<dbReference type="InterPro" id="IPR036249">
    <property type="entry name" value="Thioredoxin-like_sf"/>
</dbReference>
<evidence type="ECO:0000259" key="6">
    <source>
        <dbReference type="PROSITE" id="PS51352"/>
    </source>
</evidence>
<dbReference type="SUPFAM" id="SSF52833">
    <property type="entry name" value="Thioredoxin-like"/>
    <property type="match status" value="1"/>
</dbReference>
<sequence length="228" mass="25360">MRRINSRRNEYRPRHPASLCLSGNPRNCVLFSVSLLLVLSSVILSGCFYSDTQTQTDSGEYLAGVVKVVAPENRVTRVKFSEKAIDPDGQESTYNSVSYAGKVQVVNFWYAACPPCREEAPILEEVWSEFKTQNVQFIGVNIRDNADVIKAFARKFKITFPSIIDVQNASVRLAFAGQIPPNGVPVTYVLDKKGFIAVRILGRITSKSILTTLIRDVSAETDKKTYGT</sequence>
<dbReference type="AlphaFoldDB" id="Q83MP7"/>
<dbReference type="PANTHER" id="PTHR42852">
    <property type="entry name" value="THIOL:DISULFIDE INTERCHANGE PROTEIN DSBE"/>
    <property type="match status" value="1"/>
</dbReference>
<organism evidence="7 8">
    <name type="scientific">Tropheryma whipplei (strain Twist)</name>
    <name type="common">Whipple's bacillus</name>
    <dbReference type="NCBI Taxonomy" id="203267"/>
    <lineage>
        <taxon>Bacteria</taxon>
        <taxon>Bacillati</taxon>
        <taxon>Actinomycetota</taxon>
        <taxon>Actinomycetes</taxon>
        <taxon>Micrococcales</taxon>
        <taxon>Tropherymataceae</taxon>
        <taxon>Tropheryma</taxon>
    </lineage>
</organism>
<keyword evidence="3" id="KW-0735">Signal-anchor</keyword>
<dbReference type="InterPro" id="IPR050553">
    <property type="entry name" value="Thioredoxin_ResA/DsbE_sf"/>
</dbReference>
<dbReference type="PANTHER" id="PTHR42852:SF6">
    <property type="entry name" value="THIOL:DISULFIDE INTERCHANGE PROTEIN DSBE"/>
    <property type="match status" value="1"/>
</dbReference>
<evidence type="ECO:0000256" key="3">
    <source>
        <dbReference type="ARBA" id="ARBA00022968"/>
    </source>
</evidence>
<feature type="domain" description="Thioredoxin" evidence="6">
    <location>
        <begin position="71"/>
        <end position="219"/>
    </location>
</feature>
<keyword evidence="2" id="KW-0201">Cytochrome c-type biogenesis</keyword>
<dbReference type="eggNOG" id="COG0526">
    <property type="taxonomic scope" value="Bacteria"/>
</dbReference>
<dbReference type="Proteomes" id="UP000002200">
    <property type="component" value="Chromosome"/>
</dbReference>
<evidence type="ECO:0000256" key="2">
    <source>
        <dbReference type="ARBA" id="ARBA00022748"/>
    </source>
</evidence>
<evidence type="ECO:0000256" key="5">
    <source>
        <dbReference type="ARBA" id="ARBA00023284"/>
    </source>
</evidence>
<dbReference type="GO" id="GO:0017004">
    <property type="term" value="P:cytochrome complex assembly"/>
    <property type="evidence" value="ECO:0007669"/>
    <property type="project" value="UniProtKB-KW"/>
</dbReference>
<proteinExistence type="predicted"/>
<dbReference type="KEGG" id="twh:TWT_756"/>
<dbReference type="GeneID" id="67388549"/>
<dbReference type="PROSITE" id="PS51352">
    <property type="entry name" value="THIOREDOXIN_2"/>
    <property type="match status" value="1"/>
</dbReference>
<reference evidence="7 8" key="1">
    <citation type="journal article" date="2003" name="Genome Res.">
        <title>Tropheryma whipplei twist: a human pathogenic Actinobacteria with a reduced genome.</title>
        <authorList>
            <person name="Raoult D."/>
            <person name="Ogata H."/>
            <person name="Audic S."/>
            <person name="Robert C."/>
            <person name="Suhre K."/>
            <person name="Drancourt M."/>
            <person name="Claverie J.-M."/>
        </authorList>
    </citation>
    <scope>NUCLEOTIDE SEQUENCE [LARGE SCALE GENOMIC DNA]</scope>
    <source>
        <strain evidence="7 8">Twist</strain>
    </source>
</reference>
<accession>Q83MP7</accession>
<dbReference type="STRING" id="203267.TWT_756"/>
<protein>
    <submittedName>
        <fullName evidence="7">Thiol:disulfide interchange protein</fullName>
    </submittedName>
</protein>
<dbReference type="GO" id="GO:0030313">
    <property type="term" value="C:cell envelope"/>
    <property type="evidence" value="ECO:0007669"/>
    <property type="project" value="UniProtKB-SubCell"/>
</dbReference>
<evidence type="ECO:0000313" key="8">
    <source>
        <dbReference type="Proteomes" id="UP000002200"/>
    </source>
</evidence>
<dbReference type="GO" id="GO:0016491">
    <property type="term" value="F:oxidoreductase activity"/>
    <property type="evidence" value="ECO:0007669"/>
    <property type="project" value="InterPro"/>
</dbReference>
<name>Q83MP7_TROWT</name>
<dbReference type="GO" id="GO:0016209">
    <property type="term" value="F:antioxidant activity"/>
    <property type="evidence" value="ECO:0007669"/>
    <property type="project" value="InterPro"/>
</dbReference>
<keyword evidence="5" id="KW-0676">Redox-active center</keyword>
<dbReference type="Gene3D" id="3.40.30.10">
    <property type="entry name" value="Glutaredoxin"/>
    <property type="match status" value="1"/>
</dbReference>
<comment type="subcellular location">
    <subcellularLocation>
        <location evidence="1">Cell envelope</location>
    </subcellularLocation>
</comment>
<keyword evidence="4" id="KW-1015">Disulfide bond</keyword>
<dbReference type="OrthoDB" id="9796554at2"/>
<dbReference type="CDD" id="cd02966">
    <property type="entry name" value="TlpA_like_family"/>
    <property type="match status" value="1"/>
</dbReference>
<evidence type="ECO:0000256" key="4">
    <source>
        <dbReference type="ARBA" id="ARBA00023157"/>
    </source>
</evidence>
<dbReference type="RefSeq" id="WP_011102767.1">
    <property type="nucleotide sequence ID" value="NC_004572.3"/>
</dbReference>
<gene>
    <name evidence="7" type="primary">cycY</name>
    <name evidence="7" type="ordered locus">TWT_756</name>
</gene>
<dbReference type="InterPro" id="IPR013766">
    <property type="entry name" value="Thioredoxin_domain"/>
</dbReference>
<evidence type="ECO:0000256" key="1">
    <source>
        <dbReference type="ARBA" id="ARBA00004196"/>
    </source>
</evidence>
<dbReference type="InterPro" id="IPR000866">
    <property type="entry name" value="AhpC/TSA"/>
</dbReference>
<keyword evidence="3" id="KW-0812">Transmembrane</keyword>
<evidence type="ECO:0000313" key="7">
    <source>
        <dbReference type="EMBL" id="AAO44853.1"/>
    </source>
</evidence>
<keyword evidence="8" id="KW-1185">Reference proteome</keyword>